<dbReference type="PROSITE" id="PS51273">
    <property type="entry name" value="GATASE_TYPE_1"/>
    <property type="match status" value="1"/>
</dbReference>
<keyword evidence="7 10" id="KW-0456">Lyase</keyword>
<comment type="caution">
    <text evidence="12">The sequence shown here is derived from an EMBL/GenBank/DDBJ whole genome shotgun (WGS) entry which is preliminary data.</text>
</comment>
<keyword evidence="4 10" id="KW-0378">Hydrolase</keyword>
<evidence type="ECO:0000313" key="13">
    <source>
        <dbReference type="Proteomes" id="UP001180453"/>
    </source>
</evidence>
<dbReference type="RefSeq" id="WP_310269794.1">
    <property type="nucleotide sequence ID" value="NZ_JAVDXU010000003.1"/>
</dbReference>
<feature type="domain" description="Glutamine amidotransferase" evidence="11">
    <location>
        <begin position="36"/>
        <end position="201"/>
    </location>
</feature>
<evidence type="ECO:0000256" key="5">
    <source>
        <dbReference type="ARBA" id="ARBA00022962"/>
    </source>
</evidence>
<comment type="catalytic activity">
    <reaction evidence="8 10">
        <text>5-[(5-phospho-1-deoxy-D-ribulos-1-ylimino)methylamino]-1-(5-phospho-beta-D-ribosyl)imidazole-4-carboxamide + L-glutamine = D-erythro-1-(imidazol-4-yl)glycerol 3-phosphate + 5-amino-1-(5-phospho-beta-D-ribosyl)imidazole-4-carboxamide + L-glutamate + H(+)</text>
        <dbReference type="Rhea" id="RHEA:24793"/>
        <dbReference type="ChEBI" id="CHEBI:15378"/>
        <dbReference type="ChEBI" id="CHEBI:29985"/>
        <dbReference type="ChEBI" id="CHEBI:58278"/>
        <dbReference type="ChEBI" id="CHEBI:58359"/>
        <dbReference type="ChEBI" id="CHEBI:58475"/>
        <dbReference type="ChEBI" id="CHEBI:58525"/>
        <dbReference type="EC" id="4.3.2.10"/>
    </reaction>
</comment>
<sequence length="209" mass="22631">MITIVSYGVGNIGALATMYKRMSVPTRFATTPAEIEDATHVILPGVGGFDDAMTRLNDSGLREPLDAMVARGGVPVLGICVGMQMLGESSDEGRCQGLAWVPGQVRHFDGTGKTQGLPLPHMGWNDVKPLAGVPLFKGLETDARFYFLHSYYFECRDPAHEAAHAEYGATFAASVRNGCIYGMQGHPEKSHHWGATLLKNFAELESSRC</sequence>
<dbReference type="EMBL" id="JAVDXU010000003">
    <property type="protein sequence ID" value="MDR7271846.1"/>
    <property type="molecule type" value="Genomic_DNA"/>
</dbReference>
<dbReference type="CDD" id="cd01748">
    <property type="entry name" value="GATase1_IGP_Synthase"/>
    <property type="match status" value="1"/>
</dbReference>
<evidence type="ECO:0000256" key="7">
    <source>
        <dbReference type="ARBA" id="ARBA00023239"/>
    </source>
</evidence>
<keyword evidence="5 10" id="KW-0315">Glutamine amidotransferase</keyword>
<dbReference type="InterPro" id="IPR017926">
    <property type="entry name" value="GATASE"/>
</dbReference>
<accession>A0ABU1YSM3</accession>
<dbReference type="HAMAP" id="MF_00278">
    <property type="entry name" value="HisH"/>
    <property type="match status" value="1"/>
</dbReference>
<reference evidence="12 13" key="1">
    <citation type="submission" date="2023-07" db="EMBL/GenBank/DDBJ databases">
        <title>Sorghum-associated microbial communities from plants grown in Nebraska, USA.</title>
        <authorList>
            <person name="Schachtman D."/>
        </authorList>
    </citation>
    <scope>NUCLEOTIDE SEQUENCE [LARGE SCALE GENOMIC DNA]</scope>
    <source>
        <strain evidence="12 13">BE314</strain>
    </source>
</reference>
<dbReference type="PIRSF" id="PIRSF000495">
    <property type="entry name" value="Amidotransf_hisH"/>
    <property type="match status" value="1"/>
</dbReference>
<dbReference type="EC" id="4.3.2.10" evidence="10"/>
<keyword evidence="12" id="KW-0808">Transferase</keyword>
<evidence type="ECO:0000256" key="8">
    <source>
        <dbReference type="ARBA" id="ARBA00047838"/>
    </source>
</evidence>
<gene>
    <name evidence="10" type="primary">hisH</name>
    <name evidence="12" type="ORF">J2X20_004514</name>
</gene>
<dbReference type="SUPFAM" id="SSF52317">
    <property type="entry name" value="Class I glutamine amidotransferase-like"/>
    <property type="match status" value="1"/>
</dbReference>
<comment type="subunit">
    <text evidence="2 10">Heterodimer of HisH and HisF.</text>
</comment>
<dbReference type="PANTHER" id="PTHR42701">
    <property type="entry name" value="IMIDAZOLE GLYCEROL PHOSPHATE SYNTHASE SUBUNIT HISH"/>
    <property type="match status" value="1"/>
</dbReference>
<keyword evidence="10" id="KW-0963">Cytoplasm</keyword>
<comment type="function">
    <text evidence="10">IGPS catalyzes the conversion of PRFAR and glutamine to IGP, AICAR and glutamate. The HisH subunit catalyzes the hydrolysis of glutamine to glutamate and ammonia as part of the synthesis of IGP and AICAR. The resulting ammonia molecule is channeled to the active site of HisF.</text>
</comment>
<dbReference type="InterPro" id="IPR010139">
    <property type="entry name" value="Imidazole-glycPsynth_HisH"/>
</dbReference>
<evidence type="ECO:0000256" key="4">
    <source>
        <dbReference type="ARBA" id="ARBA00022801"/>
    </source>
</evidence>
<feature type="active site" description="Nucleophile" evidence="10">
    <location>
        <position position="80"/>
    </location>
</feature>
<evidence type="ECO:0000256" key="10">
    <source>
        <dbReference type="HAMAP-Rule" id="MF_00278"/>
    </source>
</evidence>
<dbReference type="Gene3D" id="3.40.50.880">
    <property type="match status" value="1"/>
</dbReference>
<dbReference type="Pfam" id="PF00117">
    <property type="entry name" value="GATase"/>
    <property type="match status" value="1"/>
</dbReference>
<comment type="subcellular location">
    <subcellularLocation>
        <location evidence="10">Cytoplasm</location>
    </subcellularLocation>
</comment>
<evidence type="ECO:0000256" key="2">
    <source>
        <dbReference type="ARBA" id="ARBA00011152"/>
    </source>
</evidence>
<comment type="pathway">
    <text evidence="1 10">Amino-acid biosynthesis; L-histidine biosynthesis; L-histidine from 5-phospho-alpha-D-ribose 1-diphosphate: step 5/9.</text>
</comment>
<keyword evidence="13" id="KW-1185">Reference proteome</keyword>
<evidence type="ECO:0000256" key="3">
    <source>
        <dbReference type="ARBA" id="ARBA00022605"/>
    </source>
</evidence>
<organism evidence="12 13">
    <name type="scientific">Roseateles saccharophilus</name>
    <name type="common">Pseudomonas saccharophila</name>
    <dbReference type="NCBI Taxonomy" id="304"/>
    <lineage>
        <taxon>Bacteria</taxon>
        <taxon>Pseudomonadati</taxon>
        <taxon>Pseudomonadota</taxon>
        <taxon>Betaproteobacteria</taxon>
        <taxon>Burkholderiales</taxon>
        <taxon>Sphaerotilaceae</taxon>
        <taxon>Roseateles</taxon>
    </lineage>
</organism>
<evidence type="ECO:0000313" key="12">
    <source>
        <dbReference type="EMBL" id="MDR7271846.1"/>
    </source>
</evidence>
<dbReference type="PANTHER" id="PTHR42701:SF1">
    <property type="entry name" value="IMIDAZOLE GLYCEROL PHOSPHATE SYNTHASE SUBUNIT HISH"/>
    <property type="match status" value="1"/>
</dbReference>
<dbReference type="EC" id="3.5.1.2" evidence="10"/>
<name>A0ABU1YSM3_ROSSA</name>
<keyword evidence="12" id="KW-0328">Glycosyltransferase</keyword>
<dbReference type="NCBIfam" id="TIGR01855">
    <property type="entry name" value="IMP_synth_hisH"/>
    <property type="match status" value="1"/>
</dbReference>
<dbReference type="GO" id="GO:0016757">
    <property type="term" value="F:glycosyltransferase activity"/>
    <property type="evidence" value="ECO:0007669"/>
    <property type="project" value="UniProtKB-KW"/>
</dbReference>
<feature type="active site" evidence="10">
    <location>
        <position position="186"/>
    </location>
</feature>
<protein>
    <recommendedName>
        <fullName evidence="10">Imidazole glycerol phosphate synthase subunit HisH</fullName>
        <ecNumber evidence="10">4.3.2.10</ecNumber>
    </recommendedName>
    <alternativeName>
        <fullName evidence="10">IGP synthase glutaminase subunit</fullName>
        <ecNumber evidence="10">3.5.1.2</ecNumber>
    </alternativeName>
    <alternativeName>
        <fullName evidence="10">IGP synthase subunit HisH</fullName>
    </alternativeName>
    <alternativeName>
        <fullName evidence="10">ImGP synthase subunit HisH</fullName>
        <shortName evidence="10">IGPS subunit HisH</shortName>
    </alternativeName>
</protein>
<dbReference type="InterPro" id="IPR029062">
    <property type="entry name" value="Class_I_gatase-like"/>
</dbReference>
<evidence type="ECO:0000259" key="11">
    <source>
        <dbReference type="Pfam" id="PF00117"/>
    </source>
</evidence>
<keyword evidence="6 10" id="KW-0368">Histidine biosynthesis</keyword>
<evidence type="ECO:0000256" key="9">
    <source>
        <dbReference type="ARBA" id="ARBA00049534"/>
    </source>
</evidence>
<evidence type="ECO:0000256" key="1">
    <source>
        <dbReference type="ARBA" id="ARBA00005091"/>
    </source>
</evidence>
<proteinExistence type="inferred from homology"/>
<dbReference type="Proteomes" id="UP001180453">
    <property type="component" value="Unassembled WGS sequence"/>
</dbReference>
<feature type="active site" evidence="10">
    <location>
        <position position="188"/>
    </location>
</feature>
<evidence type="ECO:0000256" key="6">
    <source>
        <dbReference type="ARBA" id="ARBA00023102"/>
    </source>
</evidence>
<comment type="catalytic activity">
    <reaction evidence="9 10">
        <text>L-glutamine + H2O = L-glutamate + NH4(+)</text>
        <dbReference type="Rhea" id="RHEA:15889"/>
        <dbReference type="ChEBI" id="CHEBI:15377"/>
        <dbReference type="ChEBI" id="CHEBI:28938"/>
        <dbReference type="ChEBI" id="CHEBI:29985"/>
        <dbReference type="ChEBI" id="CHEBI:58359"/>
        <dbReference type="EC" id="3.5.1.2"/>
    </reaction>
</comment>
<keyword evidence="3 10" id="KW-0028">Amino-acid biosynthesis</keyword>